<dbReference type="Gene3D" id="3.20.20.70">
    <property type="entry name" value="Aldolase class I"/>
    <property type="match status" value="1"/>
</dbReference>
<keyword evidence="2" id="KW-0378">Hydrolase</keyword>
<evidence type="ECO:0000313" key="4">
    <source>
        <dbReference type="EMBL" id="QHN77036.1"/>
    </source>
</evidence>
<dbReference type="InterPro" id="IPR002241">
    <property type="entry name" value="Glyco_hydro_27"/>
</dbReference>
<dbReference type="GO" id="GO:0005975">
    <property type="term" value="P:carbohydrate metabolic process"/>
    <property type="evidence" value="ECO:0007669"/>
    <property type="project" value="InterPro"/>
</dbReference>
<dbReference type="Proteomes" id="UP000464620">
    <property type="component" value="Chromosome B09"/>
</dbReference>
<reference evidence="4 5" key="1">
    <citation type="submission" date="2020-01" db="EMBL/GenBank/DDBJ databases">
        <title>Genome sequence of Arachis hypogaea, cultivar Shitouqi.</title>
        <authorList>
            <person name="Zhuang W."/>
            <person name="Chen H."/>
            <person name="Varshney R."/>
            <person name="Wang D."/>
            <person name="Ming R."/>
        </authorList>
    </citation>
    <scope>NUCLEOTIDE SEQUENCE [LARGE SCALE GENOMIC DNA]</scope>
    <source>
        <tissue evidence="4">Young leaf</tissue>
    </source>
</reference>
<dbReference type="PANTHER" id="PTHR11452">
    <property type="entry name" value="ALPHA-GALACTOSIDASE/ALPHA-N-ACETYLGALACTOSAMINIDASE"/>
    <property type="match status" value="1"/>
</dbReference>
<dbReference type="EMBL" id="CP031001">
    <property type="protein sequence ID" value="QHN77036.1"/>
    <property type="molecule type" value="Genomic_DNA"/>
</dbReference>
<dbReference type="InterPro" id="IPR013785">
    <property type="entry name" value="Aldolase_TIM"/>
</dbReference>
<dbReference type="SUPFAM" id="SSF51445">
    <property type="entry name" value="(Trans)glycosidases"/>
    <property type="match status" value="1"/>
</dbReference>
<evidence type="ECO:0000256" key="2">
    <source>
        <dbReference type="ARBA" id="ARBA00022801"/>
    </source>
</evidence>
<dbReference type="AlphaFoldDB" id="A0A6B9V5Z0"/>
<proteinExistence type="inferred from homology"/>
<dbReference type="PANTHER" id="PTHR11452:SF42">
    <property type="entry name" value="ALPHA-GALACTOSIDASE"/>
    <property type="match status" value="1"/>
</dbReference>
<evidence type="ECO:0000256" key="3">
    <source>
        <dbReference type="ARBA" id="ARBA00023295"/>
    </source>
</evidence>
<evidence type="ECO:0000313" key="5">
    <source>
        <dbReference type="Proteomes" id="UP000464620"/>
    </source>
</evidence>
<accession>A0A6B9V5Z0</accession>
<sequence length="180" mass="19966">MGGAYQESGRVWGAKDIAIPARACAWIPHGFMSVNTSLGARKALLRSLYEQYASWVLRKLDRSIVYSLSPGTSVTPAMAKDVIGLVSMYLITGDDWNTKWDVKGYFDVTRNFATANLVGATGLNGKFWPDLDMLPFGWLTDPVGINEGPHRYCRLNLEEQKTQITLWAIAKSPLMYGGDL</sequence>
<dbReference type="GO" id="GO:0004553">
    <property type="term" value="F:hydrolase activity, hydrolyzing O-glycosyl compounds"/>
    <property type="evidence" value="ECO:0007669"/>
    <property type="project" value="InterPro"/>
</dbReference>
<evidence type="ECO:0000256" key="1">
    <source>
        <dbReference type="ARBA" id="ARBA00009743"/>
    </source>
</evidence>
<protein>
    <submittedName>
        <fullName evidence="4">Alpha-galactosidase</fullName>
    </submittedName>
</protein>
<name>A0A6B9V5Z0_ARAHY</name>
<comment type="similarity">
    <text evidence="1">Belongs to the glycosyl hydrolase 27 family.</text>
</comment>
<organism evidence="4 5">
    <name type="scientific">Arachis hypogaea</name>
    <name type="common">Peanut</name>
    <dbReference type="NCBI Taxonomy" id="3818"/>
    <lineage>
        <taxon>Eukaryota</taxon>
        <taxon>Viridiplantae</taxon>
        <taxon>Streptophyta</taxon>
        <taxon>Embryophyta</taxon>
        <taxon>Tracheophyta</taxon>
        <taxon>Spermatophyta</taxon>
        <taxon>Magnoliopsida</taxon>
        <taxon>eudicotyledons</taxon>
        <taxon>Gunneridae</taxon>
        <taxon>Pentapetalae</taxon>
        <taxon>rosids</taxon>
        <taxon>fabids</taxon>
        <taxon>Fabales</taxon>
        <taxon>Fabaceae</taxon>
        <taxon>Papilionoideae</taxon>
        <taxon>50 kb inversion clade</taxon>
        <taxon>dalbergioids sensu lato</taxon>
        <taxon>Dalbergieae</taxon>
        <taxon>Pterocarpus clade</taxon>
        <taxon>Arachis</taxon>
    </lineage>
</organism>
<dbReference type="InterPro" id="IPR017853">
    <property type="entry name" value="GH"/>
</dbReference>
<gene>
    <name evidence="4" type="ORF">DS421_19g649180</name>
</gene>
<keyword evidence="3" id="KW-0326">Glycosidase</keyword>